<evidence type="ECO:0000259" key="1">
    <source>
        <dbReference type="PROSITE" id="PS50994"/>
    </source>
</evidence>
<dbReference type="EnsemblPlants" id="evm.model.09.826">
    <property type="protein sequence ID" value="cds.evm.model.09.826"/>
    <property type="gene ID" value="evm.TU.09.826"/>
</dbReference>
<reference evidence="2" key="2">
    <citation type="submission" date="2021-03" db="UniProtKB">
        <authorList>
            <consortium name="EnsemblPlants"/>
        </authorList>
    </citation>
    <scope>IDENTIFICATION</scope>
</reference>
<accession>A0A803QHH5</accession>
<dbReference type="EMBL" id="UZAU01000739">
    <property type="status" value="NOT_ANNOTATED_CDS"/>
    <property type="molecule type" value="Genomic_DNA"/>
</dbReference>
<proteinExistence type="predicted"/>
<dbReference type="InterPro" id="IPR050951">
    <property type="entry name" value="Retrovirus_Pol_polyprotein"/>
</dbReference>
<reference evidence="2" key="1">
    <citation type="submission" date="2018-11" db="EMBL/GenBank/DDBJ databases">
        <authorList>
            <person name="Grassa J C."/>
        </authorList>
    </citation>
    <scope>NUCLEOTIDE SEQUENCE [LARGE SCALE GENOMIC DNA]</scope>
</reference>
<dbReference type="InterPro" id="IPR012337">
    <property type="entry name" value="RNaseH-like_sf"/>
</dbReference>
<dbReference type="Gene3D" id="3.30.420.10">
    <property type="entry name" value="Ribonuclease H-like superfamily/Ribonuclease H"/>
    <property type="match status" value="1"/>
</dbReference>
<dbReference type="GO" id="GO:0003676">
    <property type="term" value="F:nucleic acid binding"/>
    <property type="evidence" value="ECO:0007669"/>
    <property type="project" value="InterPro"/>
</dbReference>
<organism evidence="2 3">
    <name type="scientific">Cannabis sativa</name>
    <name type="common">Hemp</name>
    <name type="synonym">Marijuana</name>
    <dbReference type="NCBI Taxonomy" id="3483"/>
    <lineage>
        <taxon>Eukaryota</taxon>
        <taxon>Viridiplantae</taxon>
        <taxon>Streptophyta</taxon>
        <taxon>Embryophyta</taxon>
        <taxon>Tracheophyta</taxon>
        <taxon>Spermatophyta</taxon>
        <taxon>Magnoliopsida</taxon>
        <taxon>eudicotyledons</taxon>
        <taxon>Gunneridae</taxon>
        <taxon>Pentapetalae</taxon>
        <taxon>rosids</taxon>
        <taxon>fabids</taxon>
        <taxon>Rosales</taxon>
        <taxon>Cannabaceae</taxon>
        <taxon>Cannabis</taxon>
    </lineage>
</organism>
<dbReference type="PANTHER" id="PTHR37984:SF5">
    <property type="entry name" value="PROTEIN NYNRIN-LIKE"/>
    <property type="match status" value="1"/>
</dbReference>
<evidence type="ECO:0000313" key="3">
    <source>
        <dbReference type="Proteomes" id="UP000596661"/>
    </source>
</evidence>
<protein>
    <recommendedName>
        <fullName evidence="1">Integrase catalytic domain-containing protein</fullName>
    </recommendedName>
</protein>
<evidence type="ECO:0000313" key="2">
    <source>
        <dbReference type="EnsemblPlants" id="cds.evm.model.09.826"/>
    </source>
</evidence>
<dbReference type="Proteomes" id="UP000596661">
    <property type="component" value="Chromosome 9"/>
</dbReference>
<dbReference type="Gene3D" id="1.10.340.70">
    <property type="match status" value="1"/>
</dbReference>
<dbReference type="OMA" id="FLTIWER"/>
<dbReference type="Pfam" id="PF00665">
    <property type="entry name" value="rve"/>
    <property type="match status" value="1"/>
</dbReference>
<sequence length="291" mass="32745">MSAKLATNHKIIEHGVFPVGHLKKSSIKVQGVNAIANNSHSQMAPIYNFLSTGELPAYRSVSKKIQYQAPHYVIMDGKLYRRGLSMPYLRCIPGTKINAVVHGGFYRDQTSGPSLSKKILRQGYFWPTMKKDCMEYMRKCEQFGSLPTGQGGVKYVIVAVDYFTKWVEAEPMNTITSKKALDFVTKNIVCRYGLPYKIVLNNKIQFNNEHFTDFFAQHGIVKSFSTVARPQVKSHTFDVGDLVLRRVFPASQEPGVEVLGPNWEGPDEILEKVGQGLIQLKRMDGSRVSHA</sequence>
<dbReference type="Gramene" id="evm.model.09.826">
    <property type="protein sequence ID" value="cds.evm.model.09.826"/>
    <property type="gene ID" value="evm.TU.09.826"/>
</dbReference>
<dbReference type="SUPFAM" id="SSF53098">
    <property type="entry name" value="Ribonuclease H-like"/>
    <property type="match status" value="1"/>
</dbReference>
<feature type="domain" description="Integrase catalytic" evidence="1">
    <location>
        <begin position="109"/>
        <end position="291"/>
    </location>
</feature>
<dbReference type="PROSITE" id="PS50994">
    <property type="entry name" value="INTEGRASE"/>
    <property type="match status" value="1"/>
</dbReference>
<dbReference type="AlphaFoldDB" id="A0A803QHH5"/>
<dbReference type="GO" id="GO:0015074">
    <property type="term" value="P:DNA integration"/>
    <property type="evidence" value="ECO:0007669"/>
    <property type="project" value="InterPro"/>
</dbReference>
<dbReference type="PANTHER" id="PTHR37984">
    <property type="entry name" value="PROTEIN CBG26694"/>
    <property type="match status" value="1"/>
</dbReference>
<dbReference type="InterPro" id="IPR001584">
    <property type="entry name" value="Integrase_cat-core"/>
</dbReference>
<name>A0A803QHH5_CANSA</name>
<keyword evidence="3" id="KW-1185">Reference proteome</keyword>
<dbReference type="InterPro" id="IPR036397">
    <property type="entry name" value="RNaseH_sf"/>
</dbReference>